<dbReference type="STRING" id="983506.L8WJH9"/>
<feature type="region of interest" description="Disordered" evidence="1">
    <location>
        <begin position="32"/>
        <end position="57"/>
    </location>
</feature>
<dbReference type="Proteomes" id="UP000011668">
    <property type="component" value="Unassembled WGS sequence"/>
</dbReference>
<dbReference type="OrthoDB" id="9999611at2759"/>
<dbReference type="EMBL" id="AFRT01003015">
    <property type="protein sequence ID" value="ELU36882.1"/>
    <property type="molecule type" value="Genomic_DNA"/>
</dbReference>
<feature type="region of interest" description="Disordered" evidence="1">
    <location>
        <begin position="87"/>
        <end position="112"/>
    </location>
</feature>
<organism evidence="2 3">
    <name type="scientific">Thanatephorus cucumeris (strain AG1-IA)</name>
    <name type="common">Rice sheath blight fungus</name>
    <name type="synonym">Rhizoctonia solani</name>
    <dbReference type="NCBI Taxonomy" id="983506"/>
    <lineage>
        <taxon>Eukaryota</taxon>
        <taxon>Fungi</taxon>
        <taxon>Dikarya</taxon>
        <taxon>Basidiomycota</taxon>
        <taxon>Agaricomycotina</taxon>
        <taxon>Agaricomycetes</taxon>
        <taxon>Cantharellales</taxon>
        <taxon>Ceratobasidiaceae</taxon>
        <taxon>Rhizoctonia</taxon>
        <taxon>Rhizoctonia solani AG-1</taxon>
    </lineage>
</organism>
<evidence type="ECO:0000256" key="1">
    <source>
        <dbReference type="SAM" id="MobiDB-lite"/>
    </source>
</evidence>
<dbReference type="PANTHER" id="PTHR40460:SF1">
    <property type="entry name" value="CSBD-LIKE DOMAIN-CONTAINING PROTEIN"/>
    <property type="match status" value="1"/>
</dbReference>
<feature type="compositionally biased region" description="Polar residues" evidence="1">
    <location>
        <begin position="90"/>
        <end position="112"/>
    </location>
</feature>
<protein>
    <submittedName>
        <fullName evidence="2">CsbD domain-containing protein</fullName>
    </submittedName>
</protein>
<dbReference type="PANTHER" id="PTHR40460">
    <property type="entry name" value="CHROMOSOME 1, WHOLE GENOME SHOTGUN SEQUENCE"/>
    <property type="match status" value="1"/>
</dbReference>
<accession>L8WJH9</accession>
<evidence type="ECO:0000313" key="2">
    <source>
        <dbReference type="EMBL" id="ELU36882.1"/>
    </source>
</evidence>
<dbReference type="InterPro" id="IPR036629">
    <property type="entry name" value="YjbJ_sf"/>
</dbReference>
<dbReference type="HOGENOM" id="CLU_167733_0_0_1"/>
<keyword evidence="3" id="KW-1185">Reference proteome</keyword>
<name>L8WJH9_THACA</name>
<comment type="caution">
    <text evidence="2">The sequence shown here is derived from an EMBL/GenBank/DDBJ whole genome shotgun (WGS) entry which is preliminary data.</text>
</comment>
<gene>
    <name evidence="2" type="ORF">AG1IA_09097</name>
</gene>
<proteinExistence type="predicted"/>
<evidence type="ECO:0000313" key="3">
    <source>
        <dbReference type="Proteomes" id="UP000011668"/>
    </source>
</evidence>
<dbReference type="SUPFAM" id="SSF69047">
    <property type="entry name" value="Hypothetical protein YjbJ"/>
    <property type="match status" value="1"/>
</dbReference>
<dbReference type="AlphaFoldDB" id="L8WJH9"/>
<reference evidence="2 3" key="1">
    <citation type="journal article" date="2013" name="Nat. Commun.">
        <title>The evolution and pathogenic mechanisms of the rice sheath blight pathogen.</title>
        <authorList>
            <person name="Zheng A."/>
            <person name="Lin R."/>
            <person name="Xu L."/>
            <person name="Qin P."/>
            <person name="Tang C."/>
            <person name="Ai P."/>
            <person name="Zhang D."/>
            <person name="Liu Y."/>
            <person name="Sun Z."/>
            <person name="Feng H."/>
            <person name="Wang Y."/>
            <person name="Chen Y."/>
            <person name="Liang X."/>
            <person name="Fu R."/>
            <person name="Li Q."/>
            <person name="Zhang J."/>
            <person name="Yu X."/>
            <person name="Xie Z."/>
            <person name="Ding L."/>
            <person name="Guan P."/>
            <person name="Tang J."/>
            <person name="Liang Y."/>
            <person name="Wang S."/>
            <person name="Deng Q."/>
            <person name="Li S."/>
            <person name="Zhu J."/>
            <person name="Wang L."/>
            <person name="Liu H."/>
            <person name="Li P."/>
        </authorList>
    </citation>
    <scope>NUCLEOTIDE SEQUENCE [LARGE SCALE GENOMIC DNA]</scope>
    <source>
        <strain evidence="3">AG-1 IA</strain>
    </source>
</reference>
<dbReference type="OMA" id="CRNIHLH"/>
<sequence length="112" mass="12084">MSTEPNKTTGQYHSVKVCRNIHLHAIAVSHRHRVPSLKPSATSLGQPPGSRVAKKSTLQIQAAKAKGYAEGTMDRIEGKKDAVVGAITGDKQQQAQGNLQHDKGQAQQELNH</sequence>